<feature type="transmembrane region" description="Helical" evidence="6">
    <location>
        <begin position="121"/>
        <end position="142"/>
    </location>
</feature>
<evidence type="ECO:0000256" key="1">
    <source>
        <dbReference type="ARBA" id="ARBA00004651"/>
    </source>
</evidence>
<keyword evidence="3 6" id="KW-0812">Transmembrane</keyword>
<evidence type="ECO:0000256" key="4">
    <source>
        <dbReference type="ARBA" id="ARBA00022989"/>
    </source>
</evidence>
<dbReference type="PANTHER" id="PTHR30250">
    <property type="entry name" value="PST FAMILY PREDICTED COLANIC ACID TRANSPORTER"/>
    <property type="match status" value="1"/>
</dbReference>
<reference evidence="7 8" key="1">
    <citation type="journal article" date="2015" name="Genome Biol. Evol.">
        <title>Characterization of Three Mycobacterium spp. with Potential Use in Bioremediation by Genome Sequencing and Comparative Genomics.</title>
        <authorList>
            <person name="Das S."/>
            <person name="Pettersson B.M."/>
            <person name="Behra P.R."/>
            <person name="Ramesh M."/>
            <person name="Dasgupta S."/>
            <person name="Bhattacharya A."/>
            <person name="Kirsebom L.A."/>
        </authorList>
    </citation>
    <scope>NUCLEOTIDE SEQUENCE [LARGE SCALE GENOMIC DNA]</scope>
    <source>
        <strain evidence="7 8">DSM 44075</strain>
    </source>
</reference>
<accession>A0A0J6VH79</accession>
<feature type="transmembrane region" description="Helical" evidence="6">
    <location>
        <begin position="334"/>
        <end position="353"/>
    </location>
</feature>
<dbReference type="PATRIC" id="fig|1807.14.peg.4402"/>
<evidence type="ECO:0000256" key="2">
    <source>
        <dbReference type="ARBA" id="ARBA00022475"/>
    </source>
</evidence>
<protein>
    <submittedName>
        <fullName evidence="7">Polysaccharide biosynthesis protein</fullName>
    </submittedName>
</protein>
<feature type="transmembrane region" description="Helical" evidence="6">
    <location>
        <begin position="292"/>
        <end position="314"/>
    </location>
</feature>
<organism evidence="7 8">
    <name type="scientific">Mycolicibacterium obuense</name>
    <dbReference type="NCBI Taxonomy" id="1807"/>
    <lineage>
        <taxon>Bacteria</taxon>
        <taxon>Bacillati</taxon>
        <taxon>Actinomycetota</taxon>
        <taxon>Actinomycetes</taxon>
        <taxon>Mycobacteriales</taxon>
        <taxon>Mycobacteriaceae</taxon>
        <taxon>Mycolicibacterium</taxon>
    </lineage>
</organism>
<keyword evidence="2" id="KW-1003">Cell membrane</keyword>
<dbReference type="EMBL" id="JYNU01000057">
    <property type="protein sequence ID" value="KMO68947.1"/>
    <property type="molecule type" value="Genomic_DNA"/>
</dbReference>
<feature type="transmembrane region" description="Helical" evidence="6">
    <location>
        <begin position="211"/>
        <end position="235"/>
    </location>
</feature>
<feature type="transmembrane region" description="Helical" evidence="6">
    <location>
        <begin position="255"/>
        <end position="280"/>
    </location>
</feature>
<dbReference type="InterPro" id="IPR002797">
    <property type="entry name" value="Polysacc_synth"/>
</dbReference>
<evidence type="ECO:0000313" key="8">
    <source>
        <dbReference type="Proteomes" id="UP000036313"/>
    </source>
</evidence>
<keyword evidence="5 6" id="KW-0472">Membrane</keyword>
<name>A0A0J6VH79_9MYCO</name>
<comment type="caution">
    <text evidence="7">The sequence shown here is derived from an EMBL/GenBank/DDBJ whole genome shotgun (WGS) entry which is preliminary data.</text>
</comment>
<keyword evidence="4 6" id="KW-1133">Transmembrane helix</keyword>
<dbReference type="AlphaFoldDB" id="A0A0J6VH79"/>
<evidence type="ECO:0000256" key="6">
    <source>
        <dbReference type="SAM" id="Phobius"/>
    </source>
</evidence>
<dbReference type="GO" id="GO:0005886">
    <property type="term" value="C:plasma membrane"/>
    <property type="evidence" value="ECO:0007669"/>
    <property type="project" value="UniProtKB-SubCell"/>
</dbReference>
<dbReference type="InterPro" id="IPR050833">
    <property type="entry name" value="Poly_Biosynth_Transport"/>
</dbReference>
<dbReference type="Pfam" id="PF01943">
    <property type="entry name" value="Polysacc_synt"/>
    <property type="match status" value="1"/>
</dbReference>
<feature type="transmembrane region" description="Helical" evidence="6">
    <location>
        <begin position="389"/>
        <end position="408"/>
    </location>
</feature>
<sequence length="429" mass="43647">MASVTVTEAPVAARRHLSGALVLTATMLAVSGSNYLLNLVLARFLSPAEFGDANLAINLVLIAAAAAATLQLLSARSGAIDDPAAVATRRRLSRGAWIIGGIAGAGMTFGSFYLADTFSTSTPLVFVLIGIGLPIYLTQAVFRGALQGDLRLGRLAVSYAVEAAVRVAISIGALALGYGVTGAAAAISVSFVASALIARHRVAVPVDDRHAVAAPSGLAALSLSATALLVGQVVIANGDVVLAKAVMAPETAGTYAAAAVIGRGLFFLSWAVVHSTFPVVARAENADDRRHAAVRALAMVMTMCSAAVIGLAVLGDRIAPLLLGDAFADAADILVPYAGATTLFAVANLVASLDLAAGRWRAPGALLIGAGLQTLLLISFGSTPMSMTLAQVVAMALTALLVGAAHLCDNRMDRQGSQSTKTPYEHGDR</sequence>
<evidence type="ECO:0000313" key="7">
    <source>
        <dbReference type="EMBL" id="KMO68947.1"/>
    </source>
</evidence>
<dbReference type="Proteomes" id="UP000036313">
    <property type="component" value="Unassembled WGS sequence"/>
</dbReference>
<proteinExistence type="predicted"/>
<evidence type="ECO:0000256" key="3">
    <source>
        <dbReference type="ARBA" id="ARBA00022692"/>
    </source>
</evidence>
<feature type="transmembrane region" description="Helical" evidence="6">
    <location>
        <begin position="20"/>
        <end position="41"/>
    </location>
</feature>
<evidence type="ECO:0000256" key="5">
    <source>
        <dbReference type="ARBA" id="ARBA00023136"/>
    </source>
</evidence>
<gene>
    <name evidence="7" type="ORF">MOBUDSM44075_04367</name>
</gene>
<feature type="transmembrane region" description="Helical" evidence="6">
    <location>
        <begin position="365"/>
        <end position="383"/>
    </location>
</feature>
<feature type="transmembrane region" description="Helical" evidence="6">
    <location>
        <begin position="182"/>
        <end position="199"/>
    </location>
</feature>
<feature type="transmembrane region" description="Helical" evidence="6">
    <location>
        <begin position="95"/>
        <end position="115"/>
    </location>
</feature>
<dbReference type="PANTHER" id="PTHR30250:SF11">
    <property type="entry name" value="O-ANTIGEN TRANSPORTER-RELATED"/>
    <property type="match status" value="1"/>
</dbReference>
<feature type="transmembrane region" description="Helical" evidence="6">
    <location>
        <begin position="53"/>
        <end position="74"/>
    </location>
</feature>
<comment type="subcellular location">
    <subcellularLocation>
        <location evidence="1">Cell membrane</location>
        <topology evidence="1">Multi-pass membrane protein</topology>
    </subcellularLocation>
</comment>